<evidence type="ECO:0008006" key="3">
    <source>
        <dbReference type="Google" id="ProtNLM"/>
    </source>
</evidence>
<dbReference type="SUPFAM" id="SSF53756">
    <property type="entry name" value="UDP-Glycosyltransferase/glycogen phosphorylase"/>
    <property type="match status" value="1"/>
</dbReference>
<dbReference type="EMBL" id="BNAG01000001">
    <property type="protein sequence ID" value="GHE53455.1"/>
    <property type="molecule type" value="Genomic_DNA"/>
</dbReference>
<keyword evidence="2" id="KW-1185">Reference proteome</keyword>
<gene>
    <name evidence="1" type="ORF">GCM10011340_04960</name>
</gene>
<dbReference type="RefSeq" id="WP_189628604.1">
    <property type="nucleotide sequence ID" value="NZ_BNAG01000001.1"/>
</dbReference>
<comment type="caution">
    <text evidence="1">The sequence shown here is derived from an EMBL/GenBank/DDBJ whole genome shotgun (WGS) entry which is preliminary data.</text>
</comment>
<name>A0ABQ3I164_9BACT</name>
<protein>
    <recommendedName>
        <fullName evidence="3">Capsule biosynthesis protein</fullName>
    </recommendedName>
</protein>
<sequence length="472" mass="54987">MSNRIVLIGYPAEYFLSLALYFEENDLETLWIVFLNADYEFLKKNGVNKDNICYANEGFKFEKNKDIGSLKLELSEVEKVSDLMVNDIILMDRNLSTKSYDFCIQYLGHIKHRIADFIDQHKPGIATTWRDTAPQILGSLVCKTKGIQCTIATRIRIPNDLYGFSTSIYTDDLIELRRENVEEDKSWAADFLKEFREGKEKAELKIATRSFMDVLKLIPNHLGAFYYNLRRSFADWGNNFNRYTILQILTMYLRRRYRLFIFKLIKPYVKKVDTEARFALYALHTQPESSIDVQASFFSNQIETIRIIARSLPADYYLYVKIHPTDVDGKSLDYYNEIRSIPGVRLINYSYPTPLLMKKAELIFSLTGTIAYEAALYGRKAIVFAKNFYNHFPTIFPCKSPLSLKHQIREVLELKLDKSKLDEQIIESLAYLKPRVVQGSPSRVYGTKYELLRESDKEVLLGTYRLLANQQV</sequence>
<dbReference type="Proteomes" id="UP000658258">
    <property type="component" value="Unassembled WGS sequence"/>
</dbReference>
<organism evidence="1 2">
    <name type="scientific">Roseivirga thermotolerans</name>
    <dbReference type="NCBI Taxonomy" id="1758176"/>
    <lineage>
        <taxon>Bacteria</taxon>
        <taxon>Pseudomonadati</taxon>
        <taxon>Bacteroidota</taxon>
        <taxon>Cytophagia</taxon>
        <taxon>Cytophagales</taxon>
        <taxon>Roseivirgaceae</taxon>
        <taxon>Roseivirga</taxon>
    </lineage>
</organism>
<reference evidence="2" key="1">
    <citation type="journal article" date="2019" name="Int. J. Syst. Evol. Microbiol.">
        <title>The Global Catalogue of Microorganisms (GCM) 10K type strain sequencing project: providing services to taxonomists for standard genome sequencing and annotation.</title>
        <authorList>
            <consortium name="The Broad Institute Genomics Platform"/>
            <consortium name="The Broad Institute Genome Sequencing Center for Infectious Disease"/>
            <person name="Wu L."/>
            <person name="Ma J."/>
        </authorList>
    </citation>
    <scope>NUCLEOTIDE SEQUENCE [LARGE SCALE GENOMIC DNA]</scope>
    <source>
        <strain evidence="2">CGMCC 1.15111</strain>
    </source>
</reference>
<accession>A0ABQ3I164</accession>
<dbReference type="Pfam" id="PF05159">
    <property type="entry name" value="Capsule_synth"/>
    <property type="match status" value="1"/>
</dbReference>
<dbReference type="InterPro" id="IPR007833">
    <property type="entry name" value="Capsule_polysaccharide_synth"/>
</dbReference>
<evidence type="ECO:0000313" key="2">
    <source>
        <dbReference type="Proteomes" id="UP000658258"/>
    </source>
</evidence>
<proteinExistence type="predicted"/>
<evidence type="ECO:0000313" key="1">
    <source>
        <dbReference type="EMBL" id="GHE53455.1"/>
    </source>
</evidence>